<evidence type="ECO:0000256" key="4">
    <source>
        <dbReference type="RuleBase" id="RU003737"/>
    </source>
</evidence>
<evidence type="ECO:0000259" key="6">
    <source>
        <dbReference type="Pfam" id="PF02784"/>
    </source>
</evidence>
<dbReference type="GO" id="GO:0009089">
    <property type="term" value="P:lysine biosynthetic process via diaminopimelate"/>
    <property type="evidence" value="ECO:0007669"/>
    <property type="project" value="TreeGrafter"/>
</dbReference>
<reference evidence="7 8" key="2">
    <citation type="submission" date="2008-11" db="EMBL/GenBank/DDBJ databases">
        <authorList>
            <person name="Fulton L."/>
            <person name="Clifton S."/>
            <person name="Fulton B."/>
            <person name="Xu J."/>
            <person name="Minx P."/>
            <person name="Pepin K.H."/>
            <person name="Johnson M."/>
            <person name="Bhonagiri V."/>
            <person name="Nash W.E."/>
            <person name="Mardis E.R."/>
            <person name="Wilson R.K."/>
        </authorList>
    </citation>
    <scope>NUCLEOTIDE SEQUENCE [LARGE SCALE GENOMIC DNA]</scope>
    <source>
        <strain evidence="7 8">ATCC 43243</strain>
    </source>
</reference>
<dbReference type="EMBL" id="ABVQ01000037">
    <property type="protein sequence ID" value="EEC55934.1"/>
    <property type="molecule type" value="Genomic_DNA"/>
</dbReference>
<feature type="domain" description="Orn/DAP/Arg decarboxylase 2 N-terminal" evidence="6">
    <location>
        <begin position="19"/>
        <end position="262"/>
    </location>
</feature>
<evidence type="ECO:0000256" key="1">
    <source>
        <dbReference type="ARBA" id="ARBA00001933"/>
    </source>
</evidence>
<sequence>MNTPCYTIHLDIFEKNCREVMDAFEEAWGGRVEYGYSVKTNHDAGLMKYAHAKLGWFIETVSPDELELAFNLGFDAENIIFNGPCKCSRQDALINAIRGGAYVNLDNLDDVSFVCRHVSDVRDASRIGIRVNYNLEAECPGETTAGESVSRFGIDVENKDFARAVDMLRSAGIEPAGLHMHTSTRSRSAAVFTSLARKAAQLVNDYGLKLHFVDMGGGYFGGQKVEGKPSMEQYAQVITRELKKALNPEMTTLILEPGASVIATSVTYETSVLSVRDIRGTKIVTMDGTLLHVNPFMAHRNQPYSTSLIADYDARPVDEHQIICGCTCMENDRFADEHSVRRLEPGDVLSFRFAGAYTMAFNSNFIVNPAEVNYEF</sequence>
<dbReference type="Pfam" id="PF00278">
    <property type="entry name" value="Orn_DAP_Arg_deC"/>
    <property type="match status" value="1"/>
</dbReference>
<evidence type="ECO:0000256" key="3">
    <source>
        <dbReference type="PIRSR" id="PIRSR600183-50"/>
    </source>
</evidence>
<feature type="modified residue" description="N6-(pyridoxal phosphate)lysine" evidence="3">
    <location>
        <position position="39"/>
    </location>
</feature>
<protein>
    <recommendedName>
        <fullName evidence="9">Orn/DAP/Arg decarboxylase 2 N-terminal domain-containing protein</fullName>
    </recommendedName>
</protein>
<evidence type="ECO:0000259" key="5">
    <source>
        <dbReference type="Pfam" id="PF00278"/>
    </source>
</evidence>
<dbReference type="SUPFAM" id="SSF51419">
    <property type="entry name" value="PLP-binding barrel"/>
    <property type="match status" value="1"/>
</dbReference>
<accession>B7AUP3</accession>
<proteinExistence type="inferred from homology"/>
<dbReference type="InterPro" id="IPR000183">
    <property type="entry name" value="Orn/DAP/Arg_de-COase"/>
</dbReference>
<dbReference type="PANTHER" id="PTHR43727">
    <property type="entry name" value="DIAMINOPIMELATE DECARBOXYLASE"/>
    <property type="match status" value="1"/>
</dbReference>
<dbReference type="InterPro" id="IPR022643">
    <property type="entry name" value="De-COase2_C"/>
</dbReference>
<dbReference type="InterPro" id="IPR009006">
    <property type="entry name" value="Ala_racemase/Decarboxylase_C"/>
</dbReference>
<keyword evidence="2 3" id="KW-0663">Pyridoxal phosphate</keyword>
<dbReference type="PRINTS" id="PR01179">
    <property type="entry name" value="ODADCRBXLASE"/>
</dbReference>
<dbReference type="GO" id="GO:0008836">
    <property type="term" value="F:diaminopimelate decarboxylase activity"/>
    <property type="evidence" value="ECO:0007669"/>
    <property type="project" value="TreeGrafter"/>
</dbReference>
<evidence type="ECO:0000313" key="8">
    <source>
        <dbReference type="Proteomes" id="UP000003136"/>
    </source>
</evidence>
<dbReference type="SUPFAM" id="SSF50621">
    <property type="entry name" value="Alanine racemase C-terminal domain-like"/>
    <property type="match status" value="1"/>
</dbReference>
<dbReference type="HOGENOM" id="CLU_026444_0_1_9"/>
<dbReference type="STRING" id="483218.BACPEC_02441"/>
<organism evidence="7 8">
    <name type="scientific">[Bacteroides] pectinophilus ATCC 43243</name>
    <dbReference type="NCBI Taxonomy" id="483218"/>
    <lineage>
        <taxon>Bacteria</taxon>
        <taxon>Bacillati</taxon>
        <taxon>Bacillota</taxon>
        <taxon>Clostridia</taxon>
        <taxon>Eubacteriales</taxon>
    </lineage>
</organism>
<gene>
    <name evidence="7" type="ORF">BACPEC_02441</name>
</gene>
<dbReference type="Proteomes" id="UP000003136">
    <property type="component" value="Unassembled WGS sequence"/>
</dbReference>
<reference evidence="7 8" key="1">
    <citation type="submission" date="2008-11" db="EMBL/GenBank/DDBJ databases">
        <title>Draft genome sequence of Bacteroides pectinophilus (ATCC 43243).</title>
        <authorList>
            <person name="Sudarsanam P."/>
            <person name="Ley R."/>
            <person name="Guruge J."/>
            <person name="Turnbaugh P.J."/>
            <person name="Mahowald M."/>
            <person name="Liep D."/>
            <person name="Gordon J."/>
        </authorList>
    </citation>
    <scope>NUCLEOTIDE SEQUENCE [LARGE SCALE GENOMIC DNA]</scope>
    <source>
        <strain evidence="7 8">ATCC 43243</strain>
    </source>
</reference>
<dbReference type="InterPro" id="IPR029066">
    <property type="entry name" value="PLP-binding_barrel"/>
</dbReference>
<comment type="cofactor">
    <cofactor evidence="1 3">
        <name>pyridoxal 5'-phosphate</name>
        <dbReference type="ChEBI" id="CHEBI:597326"/>
    </cofactor>
</comment>
<keyword evidence="8" id="KW-1185">Reference proteome</keyword>
<evidence type="ECO:0008006" key="9">
    <source>
        <dbReference type="Google" id="ProtNLM"/>
    </source>
</evidence>
<feature type="active site" description="Proton donor" evidence="3">
    <location>
        <position position="328"/>
    </location>
</feature>
<dbReference type="AlphaFoldDB" id="B7AUP3"/>
<name>B7AUP3_9FIRM</name>
<evidence type="ECO:0000313" key="7">
    <source>
        <dbReference type="EMBL" id="EEC55934.1"/>
    </source>
</evidence>
<evidence type="ECO:0000256" key="2">
    <source>
        <dbReference type="ARBA" id="ARBA00022898"/>
    </source>
</evidence>
<dbReference type="Pfam" id="PF02784">
    <property type="entry name" value="Orn_Arg_deC_N"/>
    <property type="match status" value="1"/>
</dbReference>
<dbReference type="Gene3D" id="3.20.20.10">
    <property type="entry name" value="Alanine racemase"/>
    <property type="match status" value="1"/>
</dbReference>
<dbReference type="Gene3D" id="2.40.37.10">
    <property type="entry name" value="Lyase, Ornithine Decarboxylase, Chain A, domain 1"/>
    <property type="match status" value="1"/>
</dbReference>
<feature type="domain" description="Orn/DAP/Arg decarboxylase 2 C-terminal" evidence="5">
    <location>
        <begin position="264"/>
        <end position="355"/>
    </location>
</feature>
<dbReference type="InterPro" id="IPR022644">
    <property type="entry name" value="De-COase2_N"/>
</dbReference>
<dbReference type="eggNOG" id="COG0019">
    <property type="taxonomic scope" value="Bacteria"/>
</dbReference>
<comment type="similarity">
    <text evidence="4">Belongs to the Orn/Lys/Arg decarboxylase class-II family.</text>
</comment>
<dbReference type="PANTHER" id="PTHR43727:SF3">
    <property type="entry name" value="GROUP IV DECARBOXYLASE"/>
    <property type="match status" value="1"/>
</dbReference>